<dbReference type="SUPFAM" id="SSF56655">
    <property type="entry name" value="Carbohydrate phosphatase"/>
    <property type="match status" value="1"/>
</dbReference>
<dbReference type="Gene3D" id="3.30.540.10">
    <property type="entry name" value="Fructose-1,6-Bisphosphatase, subunit A, domain 1"/>
    <property type="match status" value="1"/>
</dbReference>
<dbReference type="GO" id="GO:0042132">
    <property type="term" value="F:fructose 1,6-bisphosphate 1-phosphatase activity"/>
    <property type="evidence" value="ECO:0007669"/>
    <property type="project" value="UniProtKB-EC"/>
</dbReference>
<organism evidence="9 10">
    <name type="scientific">Alkaliphilus hydrothermalis</name>
    <dbReference type="NCBI Taxonomy" id="1482730"/>
    <lineage>
        <taxon>Bacteria</taxon>
        <taxon>Bacillati</taxon>
        <taxon>Bacillota</taxon>
        <taxon>Clostridia</taxon>
        <taxon>Peptostreptococcales</taxon>
        <taxon>Natronincolaceae</taxon>
        <taxon>Alkaliphilus</taxon>
    </lineage>
</organism>
<dbReference type="EMBL" id="JAFBEE010000009">
    <property type="protein sequence ID" value="MBM7615078.1"/>
    <property type="molecule type" value="Genomic_DNA"/>
</dbReference>
<evidence type="ECO:0000256" key="5">
    <source>
        <dbReference type="ARBA" id="ARBA00023211"/>
    </source>
</evidence>
<evidence type="ECO:0000313" key="9">
    <source>
        <dbReference type="EMBL" id="MBM7615078.1"/>
    </source>
</evidence>
<comment type="caution">
    <text evidence="9">The sequence shown here is derived from an EMBL/GenBank/DDBJ whole genome shotgun (WGS) entry which is preliminary data.</text>
</comment>
<evidence type="ECO:0000256" key="7">
    <source>
        <dbReference type="ARBA" id="ARBA00024331"/>
    </source>
</evidence>
<reference evidence="9 10" key="1">
    <citation type="submission" date="2021-01" db="EMBL/GenBank/DDBJ databases">
        <title>Genomic Encyclopedia of Type Strains, Phase IV (KMG-IV): sequencing the most valuable type-strain genomes for metagenomic binning, comparative biology and taxonomic classification.</title>
        <authorList>
            <person name="Goeker M."/>
        </authorList>
    </citation>
    <scope>NUCLEOTIDE SEQUENCE [LARGE SCALE GENOMIC DNA]</scope>
    <source>
        <strain evidence="9 10">DSM 25890</strain>
    </source>
</reference>
<comment type="catalytic activity">
    <reaction evidence="1">
        <text>beta-D-fructose 1,6-bisphosphate + H2O = beta-D-fructose 6-phosphate + phosphate</text>
        <dbReference type="Rhea" id="RHEA:11064"/>
        <dbReference type="ChEBI" id="CHEBI:15377"/>
        <dbReference type="ChEBI" id="CHEBI:32966"/>
        <dbReference type="ChEBI" id="CHEBI:43474"/>
        <dbReference type="ChEBI" id="CHEBI:57634"/>
        <dbReference type="EC" id="3.1.3.11"/>
    </reaction>
</comment>
<dbReference type="NCBIfam" id="TIGR00330">
    <property type="entry name" value="glpX"/>
    <property type="match status" value="1"/>
</dbReference>
<dbReference type="RefSeq" id="WP_204401891.1">
    <property type="nucleotide sequence ID" value="NZ_JAFBEE010000009.1"/>
</dbReference>
<dbReference type="PANTHER" id="PTHR30447:SF0">
    <property type="entry name" value="FRUCTOSE-1,6-BISPHOSPHATASE 1 CLASS 2-RELATED"/>
    <property type="match status" value="1"/>
</dbReference>
<evidence type="ECO:0000256" key="3">
    <source>
        <dbReference type="ARBA" id="ARBA00022723"/>
    </source>
</evidence>
<protein>
    <recommendedName>
        <fullName evidence="8">Fructose-1,6-bisphosphatase</fullName>
    </recommendedName>
</protein>
<proteinExistence type="inferred from homology"/>
<gene>
    <name evidence="9" type="ORF">JOC73_001640</name>
</gene>
<keyword evidence="10" id="KW-1185">Reference proteome</keyword>
<accession>A0ABS2NQ54</accession>
<evidence type="ECO:0000256" key="2">
    <source>
        <dbReference type="ARBA" id="ARBA00008989"/>
    </source>
</evidence>
<evidence type="ECO:0000256" key="6">
    <source>
        <dbReference type="ARBA" id="ARBA00023277"/>
    </source>
</evidence>
<dbReference type="Pfam" id="PF03320">
    <property type="entry name" value="FBPase_glpX"/>
    <property type="match status" value="1"/>
</dbReference>
<dbReference type="PANTHER" id="PTHR30447">
    <property type="entry name" value="FRUCTOSE-1,6-BISPHOSPHATASE CLASS 2"/>
    <property type="match status" value="1"/>
</dbReference>
<evidence type="ECO:0000256" key="4">
    <source>
        <dbReference type="ARBA" id="ARBA00022801"/>
    </source>
</evidence>
<dbReference type="Gene3D" id="3.40.190.90">
    <property type="match status" value="1"/>
</dbReference>
<evidence type="ECO:0000256" key="8">
    <source>
        <dbReference type="PIRNR" id="PIRNR004532"/>
    </source>
</evidence>
<dbReference type="CDD" id="cd01516">
    <property type="entry name" value="FBPase_glpX"/>
    <property type="match status" value="1"/>
</dbReference>
<evidence type="ECO:0000313" key="10">
    <source>
        <dbReference type="Proteomes" id="UP001314796"/>
    </source>
</evidence>
<dbReference type="Proteomes" id="UP001314796">
    <property type="component" value="Unassembled WGS sequence"/>
</dbReference>
<name>A0ABS2NQ54_9FIRM</name>
<dbReference type="PIRSF" id="PIRSF004532">
    <property type="entry name" value="GlpX"/>
    <property type="match status" value="1"/>
</dbReference>
<comment type="similarity">
    <text evidence="2 8">Belongs to the FBPase class 2 family.</text>
</comment>
<evidence type="ECO:0000256" key="1">
    <source>
        <dbReference type="ARBA" id="ARBA00001273"/>
    </source>
</evidence>
<keyword evidence="3" id="KW-0479">Metal-binding</keyword>
<dbReference type="InterPro" id="IPR004464">
    <property type="entry name" value="FBPase_class-2/SBPase"/>
</dbReference>
<comment type="pathway">
    <text evidence="7">Carbohydrate biosynthesis.</text>
</comment>
<keyword evidence="6 8" id="KW-0119">Carbohydrate metabolism</keyword>
<keyword evidence="5" id="KW-0464">Manganese</keyword>
<sequence>MDRDLAMELVRVTETAALAAVGYMGRGDKIAADQAAVDGMRKAFSSLSICGTVVIGEGELDEAPMLYIGEKVGCGEEGTSEVDIAVDPLEGTTLIAKGLPNAIAVVAMAPKGCLLHAPDTYMHKIAVGPKAKGKINIKASVTENLVAVSEALNKNIEDLTVIVQDRPRHAEFIKEIRAAGARIKLFSDGDVAAAIATGFEDTGVDIMIGIGGAPEGVIAAAALKAMGGDMQGILHPMSPEEVERCKQLGLENDEDIYKVLQLDDLVKGEDCLFAATGITQGDLLKGVVHKGNGMAETHSVVMRGETGTIRFVEALHRLDKTNVLQEVLEKHSQA</sequence>
<keyword evidence="4 9" id="KW-0378">Hydrolase</keyword>